<dbReference type="GO" id="GO:0000287">
    <property type="term" value="F:magnesium ion binding"/>
    <property type="evidence" value="ECO:0007669"/>
    <property type="project" value="InterPro"/>
</dbReference>
<evidence type="ECO:0000256" key="9">
    <source>
        <dbReference type="ARBA" id="ARBA00031996"/>
    </source>
</evidence>
<evidence type="ECO:0000256" key="5">
    <source>
        <dbReference type="ARBA" id="ARBA00019087"/>
    </source>
</evidence>
<evidence type="ECO:0000256" key="6">
    <source>
        <dbReference type="ARBA" id="ARBA00022679"/>
    </source>
</evidence>
<name>A0A926GE98_9RHOB</name>
<feature type="binding site" evidence="12">
    <location>
        <position position="117"/>
    </location>
    <ligand>
        <name>CoA</name>
        <dbReference type="ChEBI" id="CHEBI:57287"/>
    </ligand>
</feature>
<evidence type="ECO:0000259" key="14">
    <source>
        <dbReference type="Pfam" id="PF01648"/>
    </source>
</evidence>
<feature type="domain" description="4'-phosphopantetheinyl transferase N-terminal" evidence="15">
    <location>
        <begin position="40"/>
        <end position="103"/>
    </location>
</feature>
<evidence type="ECO:0000256" key="7">
    <source>
        <dbReference type="ARBA" id="ARBA00023191"/>
    </source>
</evidence>
<evidence type="ECO:0000256" key="3">
    <source>
        <dbReference type="ARBA" id="ARBA00008342"/>
    </source>
</evidence>
<dbReference type="RefSeq" id="WP_187794075.1">
    <property type="nucleotide sequence ID" value="NZ_JACOQL010000004.1"/>
</dbReference>
<feature type="domain" description="4'-phosphopantetheinyl transferase" evidence="14">
    <location>
        <begin position="114"/>
        <end position="194"/>
    </location>
</feature>
<evidence type="ECO:0000256" key="11">
    <source>
        <dbReference type="ARBA" id="ARBA00049191"/>
    </source>
</evidence>
<dbReference type="GO" id="GO:0009239">
    <property type="term" value="P:enterobactin biosynthetic process"/>
    <property type="evidence" value="ECO:0007669"/>
    <property type="project" value="UniProtKB-KW"/>
</dbReference>
<sequence length="225" mass="24264">MCRNDQIPDLLTAAAASLSPGVTLAVVPVTVVSDHQVPADIRDSSPKRRNRFAAGRRAAQQALLLAGYRGCASLEQDPDGLPQWPKGWLGSISHTDTLAAAAVMATDHALATVLGVDLERLMDAATALEIAHDAAPEHVSPRDAPGYATDITRIFSAKEALYKALFPTTRQFREFDAARAVWRGEANATLQLVLTEEWGNGWSAGTCFDVQQTIIADHILTVIRR</sequence>
<evidence type="ECO:0000256" key="13">
    <source>
        <dbReference type="PIRSR" id="PIRSR603542-2"/>
    </source>
</evidence>
<dbReference type="GO" id="GO:0005886">
    <property type="term" value="C:plasma membrane"/>
    <property type="evidence" value="ECO:0007669"/>
    <property type="project" value="TreeGrafter"/>
</dbReference>
<feature type="binding site" evidence="12">
    <location>
        <position position="159"/>
    </location>
    <ligand>
        <name>CoA</name>
        <dbReference type="ChEBI" id="CHEBI:57287"/>
    </ligand>
</feature>
<keyword evidence="7" id="KW-0259">Enterobactin biosynthesis</keyword>
<organism evidence="16 17">
    <name type="scientific">Paracoccus amoyensis</name>
    <dbReference type="NCBI Taxonomy" id="2760093"/>
    <lineage>
        <taxon>Bacteria</taxon>
        <taxon>Pseudomonadati</taxon>
        <taxon>Pseudomonadota</taxon>
        <taxon>Alphaproteobacteria</taxon>
        <taxon>Rhodobacterales</taxon>
        <taxon>Paracoccaceae</taxon>
        <taxon>Paracoccus</taxon>
    </lineage>
</organism>
<gene>
    <name evidence="16" type="ORF">H4P12_12870</name>
</gene>
<dbReference type="Pfam" id="PF01648">
    <property type="entry name" value="ACPS"/>
    <property type="match status" value="1"/>
</dbReference>
<evidence type="ECO:0000256" key="4">
    <source>
        <dbReference type="ARBA" id="ARBA00011503"/>
    </source>
</evidence>
<dbReference type="GO" id="GO:0009366">
    <property type="term" value="C:enterobactin synthetase complex"/>
    <property type="evidence" value="ECO:0007669"/>
    <property type="project" value="InterPro"/>
</dbReference>
<feature type="binding site" evidence="12">
    <location>
        <begin position="93"/>
        <end position="94"/>
    </location>
    <ligand>
        <name>CoA</name>
        <dbReference type="ChEBI" id="CHEBI:57287"/>
    </ligand>
</feature>
<comment type="catalytic activity">
    <reaction evidence="10">
        <text>apo-[aryl-carrier protein] + CoA = holo-[aryl-carrier protein] + adenosine 3',5'-bisphosphate + H(+)</text>
        <dbReference type="Rhea" id="RHEA:48404"/>
        <dbReference type="Rhea" id="RHEA-COMP:15903"/>
        <dbReference type="Rhea" id="RHEA-COMP:17557"/>
        <dbReference type="ChEBI" id="CHEBI:15378"/>
        <dbReference type="ChEBI" id="CHEBI:29999"/>
        <dbReference type="ChEBI" id="CHEBI:57287"/>
        <dbReference type="ChEBI" id="CHEBI:58343"/>
        <dbReference type="ChEBI" id="CHEBI:64479"/>
    </reaction>
</comment>
<dbReference type="PANTHER" id="PTHR38096:SF1">
    <property type="entry name" value="ENTEROBACTIN SYNTHASE COMPONENT D"/>
    <property type="match status" value="1"/>
</dbReference>
<comment type="subunit">
    <text evidence="4">EntB, EntD, EntE, and EntF form a multienzyme complex called enterobactin synthase.</text>
</comment>
<comment type="cofactor">
    <cofactor evidence="13">
        <name>Mg(2+)</name>
        <dbReference type="ChEBI" id="CHEBI:18420"/>
    </cofactor>
</comment>
<evidence type="ECO:0000256" key="2">
    <source>
        <dbReference type="ARBA" id="ARBA00004993"/>
    </source>
</evidence>
<dbReference type="InterPro" id="IPR037143">
    <property type="entry name" value="4-PPantetheinyl_Trfase_dom_sf"/>
</dbReference>
<comment type="pathway">
    <text evidence="2">Siderophore biosynthesis; enterobactin biosynthesis.</text>
</comment>
<dbReference type="InterPro" id="IPR008278">
    <property type="entry name" value="4-PPantetheinyl_Trfase_dom"/>
</dbReference>
<comment type="similarity">
    <text evidence="3">Belongs to the P-Pant transferase superfamily. EntD family.</text>
</comment>
<evidence type="ECO:0000256" key="8">
    <source>
        <dbReference type="ARBA" id="ARBA00029894"/>
    </source>
</evidence>
<feature type="binding site" evidence="12">
    <location>
        <position position="163"/>
    </location>
    <ligand>
        <name>CoA</name>
        <dbReference type="ChEBI" id="CHEBI:57287"/>
    </ligand>
</feature>
<dbReference type="PRINTS" id="PR01399">
    <property type="entry name" value="ENTSNTHTASED"/>
</dbReference>
<evidence type="ECO:0000259" key="15">
    <source>
        <dbReference type="Pfam" id="PF17837"/>
    </source>
</evidence>
<comment type="caution">
    <text evidence="16">The sequence shown here is derived from an EMBL/GenBank/DDBJ whole genome shotgun (WGS) entry which is preliminary data.</text>
</comment>
<dbReference type="PANTHER" id="PTHR38096">
    <property type="entry name" value="ENTEROBACTIN SYNTHASE COMPONENT D"/>
    <property type="match status" value="1"/>
</dbReference>
<keyword evidence="13" id="KW-0479">Metal-binding</keyword>
<keyword evidence="6 16" id="KW-0808">Transferase</keyword>
<dbReference type="SUPFAM" id="SSF56214">
    <property type="entry name" value="4'-phosphopantetheinyl transferase"/>
    <property type="match status" value="1"/>
</dbReference>
<keyword evidence="17" id="KW-1185">Reference proteome</keyword>
<evidence type="ECO:0000256" key="10">
    <source>
        <dbReference type="ARBA" id="ARBA00049176"/>
    </source>
</evidence>
<evidence type="ECO:0000256" key="12">
    <source>
        <dbReference type="PIRSR" id="PIRSR603542-1"/>
    </source>
</evidence>
<protein>
    <recommendedName>
        <fullName evidence="5">Enterobactin synthase component D</fullName>
    </recommendedName>
    <alternativeName>
        <fullName evidence="8">4'-phosphopantetheinyl transferase EntD</fullName>
    </alternativeName>
    <alternativeName>
        <fullName evidence="9">Enterochelin synthase D</fullName>
    </alternativeName>
</protein>
<comment type="catalytic activity">
    <reaction evidence="11">
        <text>apo-[peptidyl-carrier protein] + CoA = holo-[peptidyl-carrier protein] + adenosine 3',5'-bisphosphate + H(+)</text>
        <dbReference type="Rhea" id="RHEA:46228"/>
        <dbReference type="Rhea" id="RHEA-COMP:11479"/>
        <dbReference type="Rhea" id="RHEA-COMP:11480"/>
        <dbReference type="ChEBI" id="CHEBI:15378"/>
        <dbReference type="ChEBI" id="CHEBI:29999"/>
        <dbReference type="ChEBI" id="CHEBI:57287"/>
        <dbReference type="ChEBI" id="CHEBI:58343"/>
        <dbReference type="ChEBI" id="CHEBI:64479"/>
    </reaction>
</comment>
<evidence type="ECO:0000256" key="1">
    <source>
        <dbReference type="ARBA" id="ARBA00003937"/>
    </source>
</evidence>
<evidence type="ECO:0000313" key="17">
    <source>
        <dbReference type="Proteomes" id="UP000608594"/>
    </source>
</evidence>
<reference evidence="16" key="1">
    <citation type="submission" date="2020-08" db="EMBL/GenBank/DDBJ databases">
        <title>Paracoccus amoyensis sp. nov., isolated from the surface seawater at coast of Xiamen, Fujian.</title>
        <authorList>
            <person name="Lyu L."/>
        </authorList>
    </citation>
    <scope>NUCLEOTIDE SEQUENCE</scope>
    <source>
        <strain evidence="16">11-3</strain>
    </source>
</reference>
<proteinExistence type="inferred from homology"/>
<evidence type="ECO:0000313" key="16">
    <source>
        <dbReference type="EMBL" id="MBC9247575.1"/>
    </source>
</evidence>
<dbReference type="GO" id="GO:0008897">
    <property type="term" value="F:holo-[acyl-carrier-protein] synthase activity"/>
    <property type="evidence" value="ECO:0007669"/>
    <property type="project" value="InterPro"/>
</dbReference>
<feature type="binding site" evidence="13">
    <location>
        <position position="117"/>
    </location>
    <ligand>
        <name>Mg(2+)</name>
        <dbReference type="ChEBI" id="CHEBI:18420"/>
    </ligand>
</feature>
<dbReference type="EMBL" id="JACOQL010000004">
    <property type="protein sequence ID" value="MBC9247575.1"/>
    <property type="molecule type" value="Genomic_DNA"/>
</dbReference>
<keyword evidence="13" id="KW-0460">Magnesium</keyword>
<dbReference type="InterPro" id="IPR003542">
    <property type="entry name" value="Enbac_synth_compD-like"/>
</dbReference>
<feature type="binding site" evidence="12">
    <location>
        <position position="48"/>
    </location>
    <ligand>
        <name>CoA</name>
        <dbReference type="ChEBI" id="CHEBI:57287"/>
    </ligand>
</feature>
<feature type="binding site" evidence="12">
    <location>
        <position position="56"/>
    </location>
    <ligand>
        <name>CoA</name>
        <dbReference type="ChEBI" id="CHEBI:57287"/>
    </ligand>
</feature>
<comment type="function">
    <text evidence="1">Involved in the biosynthesis of the siderophore enterobactin (enterochelin), which is a macrocyclic trimeric lactone of N-(2,3-dihydroxybenzoyl)-serine. The serine trilactone serves as a scaffolding for the three catechol functionalities that provide hexadentate coordination for the tightly ligated iron(2+) atoms. Plays an essential role in the assembly of the enterobactin by catalyzing the transfer of the 4'-phosphopantetheine (Ppant) moiety from coenzyme A to the apo-domains of both EntB (ArCP domain) and EntF (PCP domain) to yield their holo-forms which make them competent for the activation of 2,3-dihydroxybenzoate (DHB) and L-serine, respectively.</text>
</comment>
<accession>A0A926GE98</accession>
<dbReference type="AlphaFoldDB" id="A0A926GE98"/>
<dbReference type="InterPro" id="IPR041354">
    <property type="entry name" value="4PPT_N"/>
</dbReference>
<feature type="binding site" evidence="13">
    <location>
        <position position="119"/>
    </location>
    <ligand>
        <name>Mg(2+)</name>
        <dbReference type="ChEBI" id="CHEBI:18420"/>
    </ligand>
</feature>
<dbReference type="Proteomes" id="UP000608594">
    <property type="component" value="Unassembled WGS sequence"/>
</dbReference>
<dbReference type="Pfam" id="PF17837">
    <property type="entry name" value="4PPT_N"/>
    <property type="match status" value="1"/>
</dbReference>